<reference evidence="2 3" key="1">
    <citation type="journal article" date="2020" name="G3 (Bethesda)">
        <title>Improved Reference Genome for Cyclotella cryptica CCMP332, a Model for Cell Wall Morphogenesis, Salinity Adaptation, and Lipid Production in Diatoms (Bacillariophyta).</title>
        <authorList>
            <person name="Roberts W.R."/>
            <person name="Downey K.M."/>
            <person name="Ruck E.C."/>
            <person name="Traller J.C."/>
            <person name="Alverson A.J."/>
        </authorList>
    </citation>
    <scope>NUCLEOTIDE SEQUENCE [LARGE SCALE GENOMIC DNA]</scope>
    <source>
        <strain evidence="2 3">CCMP332</strain>
    </source>
</reference>
<keyword evidence="3" id="KW-1185">Reference proteome</keyword>
<name>A0ABD3PWQ7_9STRA</name>
<feature type="non-terminal residue" evidence="2">
    <location>
        <position position="150"/>
    </location>
</feature>
<accession>A0ABD3PWQ7</accession>
<dbReference type="EMBL" id="JABMIG020000111">
    <property type="protein sequence ID" value="KAL3791691.1"/>
    <property type="molecule type" value="Genomic_DNA"/>
</dbReference>
<comment type="caution">
    <text evidence="2">The sequence shown here is derived from an EMBL/GenBank/DDBJ whole genome shotgun (WGS) entry which is preliminary data.</text>
</comment>
<feature type="compositionally biased region" description="Acidic residues" evidence="1">
    <location>
        <begin position="117"/>
        <end position="129"/>
    </location>
</feature>
<feature type="region of interest" description="Disordered" evidence="1">
    <location>
        <begin position="109"/>
        <end position="150"/>
    </location>
</feature>
<evidence type="ECO:0000256" key="1">
    <source>
        <dbReference type="SAM" id="MobiDB-lite"/>
    </source>
</evidence>
<proteinExistence type="predicted"/>
<dbReference type="AlphaFoldDB" id="A0ABD3PWQ7"/>
<gene>
    <name evidence="2" type="ORF">HJC23_003948</name>
</gene>
<evidence type="ECO:0000313" key="2">
    <source>
        <dbReference type="EMBL" id="KAL3791691.1"/>
    </source>
</evidence>
<evidence type="ECO:0000313" key="3">
    <source>
        <dbReference type="Proteomes" id="UP001516023"/>
    </source>
</evidence>
<organism evidence="2 3">
    <name type="scientific">Cyclotella cryptica</name>
    <dbReference type="NCBI Taxonomy" id="29204"/>
    <lineage>
        <taxon>Eukaryota</taxon>
        <taxon>Sar</taxon>
        <taxon>Stramenopiles</taxon>
        <taxon>Ochrophyta</taxon>
        <taxon>Bacillariophyta</taxon>
        <taxon>Coscinodiscophyceae</taxon>
        <taxon>Thalassiosirophycidae</taxon>
        <taxon>Stephanodiscales</taxon>
        <taxon>Stephanodiscaceae</taxon>
        <taxon>Cyclotella</taxon>
    </lineage>
</organism>
<sequence length="150" mass="16831">MMMCSSLVSIVHSAAFKELEMTDVIRAAIFDITDPKFLKALCILLRAVFPAIRVLRYCDKGAPCMDKLYYLTYRATDALNRLKSLLNDPGLFSFEEDATLESSQMEVYGDTHASEIGDNDNDKEDDPVEDLQSQFDDVDDKALEGNGEDD</sequence>
<protein>
    <submittedName>
        <fullName evidence="2">Uncharacterized protein</fullName>
    </submittedName>
</protein>
<dbReference type="Proteomes" id="UP001516023">
    <property type="component" value="Unassembled WGS sequence"/>
</dbReference>